<dbReference type="Proteomes" id="UP000295717">
    <property type="component" value="Unassembled WGS sequence"/>
</dbReference>
<dbReference type="GO" id="GO:0003677">
    <property type="term" value="F:DNA binding"/>
    <property type="evidence" value="ECO:0007669"/>
    <property type="project" value="UniProtKB-KW"/>
</dbReference>
<keyword evidence="2" id="KW-0238">DNA-binding</keyword>
<keyword evidence="1" id="KW-0805">Transcription regulation</keyword>
<dbReference type="SUPFAM" id="SSF47413">
    <property type="entry name" value="lambda repressor-like DNA-binding domains"/>
    <property type="match status" value="1"/>
</dbReference>
<accession>A0A4R3N3Y0</accession>
<keyword evidence="6" id="KW-1185">Reference proteome</keyword>
<keyword evidence="3" id="KW-0804">Transcription</keyword>
<evidence type="ECO:0000256" key="1">
    <source>
        <dbReference type="ARBA" id="ARBA00023015"/>
    </source>
</evidence>
<evidence type="ECO:0000256" key="2">
    <source>
        <dbReference type="ARBA" id="ARBA00023125"/>
    </source>
</evidence>
<dbReference type="InterPro" id="IPR050807">
    <property type="entry name" value="TransReg_Diox_bact_type"/>
</dbReference>
<gene>
    <name evidence="5" type="ORF">EDC35_101174</name>
</gene>
<sequence length="133" mass="14783">MSLGENVRSLRHSKGWSQAQLSEYSGIRIQHLSRIEQDQGDLKISTVYKLIDAFGCTANALLMNPTPGTKSGAVLSLIFNRVSELPEEKQEPLFEILDKYCVACEMEQALTQTPRTLYEAAEAVSMSSKQEEG</sequence>
<feature type="domain" description="HTH cro/C1-type" evidence="4">
    <location>
        <begin position="7"/>
        <end position="61"/>
    </location>
</feature>
<evidence type="ECO:0000256" key="3">
    <source>
        <dbReference type="ARBA" id="ARBA00023163"/>
    </source>
</evidence>
<dbReference type="AlphaFoldDB" id="A0A4R3N3Y0"/>
<dbReference type="PANTHER" id="PTHR46797:SF23">
    <property type="entry name" value="HTH-TYPE TRANSCRIPTIONAL REGULATOR SUTR"/>
    <property type="match status" value="1"/>
</dbReference>
<dbReference type="Gene3D" id="1.10.260.40">
    <property type="entry name" value="lambda repressor-like DNA-binding domains"/>
    <property type="match status" value="1"/>
</dbReference>
<reference evidence="5 6" key="1">
    <citation type="submission" date="2019-03" db="EMBL/GenBank/DDBJ databases">
        <title>Genomic Encyclopedia of Type Strains, Phase IV (KMG-IV): sequencing the most valuable type-strain genomes for metagenomic binning, comparative biology and taxonomic classification.</title>
        <authorList>
            <person name="Goeker M."/>
        </authorList>
    </citation>
    <scope>NUCLEOTIDE SEQUENCE [LARGE SCALE GENOMIC DNA]</scope>
    <source>
        <strain evidence="5 6">DSM 13587</strain>
    </source>
</reference>
<name>A0A4R3N3Y0_9GAMM</name>
<dbReference type="SMART" id="SM00530">
    <property type="entry name" value="HTH_XRE"/>
    <property type="match status" value="1"/>
</dbReference>
<dbReference type="PROSITE" id="PS50943">
    <property type="entry name" value="HTH_CROC1"/>
    <property type="match status" value="1"/>
</dbReference>
<dbReference type="PANTHER" id="PTHR46797">
    <property type="entry name" value="HTH-TYPE TRANSCRIPTIONAL REGULATOR"/>
    <property type="match status" value="1"/>
</dbReference>
<dbReference type="InterPro" id="IPR010982">
    <property type="entry name" value="Lambda_DNA-bd_dom_sf"/>
</dbReference>
<organism evidence="5 6">
    <name type="scientific">Thiobaca trueperi</name>
    <dbReference type="NCBI Taxonomy" id="127458"/>
    <lineage>
        <taxon>Bacteria</taxon>
        <taxon>Pseudomonadati</taxon>
        <taxon>Pseudomonadota</taxon>
        <taxon>Gammaproteobacteria</taxon>
        <taxon>Chromatiales</taxon>
        <taxon>Chromatiaceae</taxon>
        <taxon>Thiobaca</taxon>
    </lineage>
</organism>
<dbReference type="InterPro" id="IPR001387">
    <property type="entry name" value="Cro/C1-type_HTH"/>
</dbReference>
<dbReference type="EMBL" id="SMAO01000001">
    <property type="protein sequence ID" value="TCT23860.1"/>
    <property type="molecule type" value="Genomic_DNA"/>
</dbReference>
<proteinExistence type="predicted"/>
<dbReference type="GO" id="GO:0005829">
    <property type="term" value="C:cytosol"/>
    <property type="evidence" value="ECO:0007669"/>
    <property type="project" value="TreeGrafter"/>
</dbReference>
<evidence type="ECO:0000259" key="4">
    <source>
        <dbReference type="PROSITE" id="PS50943"/>
    </source>
</evidence>
<evidence type="ECO:0000313" key="5">
    <source>
        <dbReference type="EMBL" id="TCT23860.1"/>
    </source>
</evidence>
<dbReference type="GO" id="GO:0003700">
    <property type="term" value="F:DNA-binding transcription factor activity"/>
    <property type="evidence" value="ECO:0007669"/>
    <property type="project" value="TreeGrafter"/>
</dbReference>
<evidence type="ECO:0000313" key="6">
    <source>
        <dbReference type="Proteomes" id="UP000295717"/>
    </source>
</evidence>
<comment type="caution">
    <text evidence="5">The sequence shown here is derived from an EMBL/GenBank/DDBJ whole genome shotgun (WGS) entry which is preliminary data.</text>
</comment>
<dbReference type="Pfam" id="PF01381">
    <property type="entry name" value="HTH_3"/>
    <property type="match status" value="1"/>
</dbReference>
<dbReference type="CDD" id="cd00093">
    <property type="entry name" value="HTH_XRE"/>
    <property type="match status" value="1"/>
</dbReference>
<protein>
    <submittedName>
        <fullName evidence="5">Helix-turn-helix protein</fullName>
    </submittedName>
</protein>